<dbReference type="SUPFAM" id="SSF82927">
    <property type="entry name" value="Cysteine-rich DNA binding domain, (DM domain)"/>
    <property type="match status" value="1"/>
</dbReference>
<gene>
    <name evidence="8" type="ORF">CHIRRI_LOCUS9286</name>
</gene>
<dbReference type="GO" id="GO:0043565">
    <property type="term" value="F:sequence-specific DNA binding"/>
    <property type="evidence" value="ECO:0007669"/>
    <property type="project" value="InterPro"/>
</dbReference>
<evidence type="ECO:0000259" key="7">
    <source>
        <dbReference type="PROSITE" id="PS50809"/>
    </source>
</evidence>
<sequence length="213" mass="24349">MMSRLFKNRKLVRNPKFCRFCANHNIDVLEKGHRSNCQLRFCKCQECSKNAKKVQTSKDHRKKKNAPQTNQPAHSSQDTRTESNSVRITANETSMTLKTFIESNLDDYFKDLTRDAVNNDDEPAIASSYIESLPVICVDENMNEINNFSSTDTPSSQLEITVIEASRDSIVESLVNDYGFDIHLLYHALLDACNGDYAETVRIIVEAKKKYQK</sequence>
<evidence type="ECO:0000313" key="9">
    <source>
        <dbReference type="Proteomes" id="UP001153620"/>
    </source>
</evidence>
<evidence type="ECO:0000313" key="8">
    <source>
        <dbReference type="EMBL" id="CAG9806429.1"/>
    </source>
</evidence>
<protein>
    <recommendedName>
        <fullName evidence="7">DM domain-containing protein</fullName>
    </recommendedName>
</protein>
<dbReference type="Gene3D" id="4.10.1040.10">
    <property type="entry name" value="DM DNA-binding domain"/>
    <property type="match status" value="1"/>
</dbReference>
<dbReference type="SMART" id="SM00301">
    <property type="entry name" value="DM"/>
    <property type="match status" value="1"/>
</dbReference>
<dbReference type="AlphaFoldDB" id="A0A9N9RZC3"/>
<dbReference type="InterPro" id="IPR036407">
    <property type="entry name" value="DM_DNA-bd_sf"/>
</dbReference>
<dbReference type="InterPro" id="IPR001275">
    <property type="entry name" value="DM_DNA-bd"/>
</dbReference>
<name>A0A9N9RZC3_9DIPT</name>
<keyword evidence="2 5" id="KW-0862">Zinc</keyword>
<reference evidence="8" key="1">
    <citation type="submission" date="2022-01" db="EMBL/GenBank/DDBJ databases">
        <authorList>
            <person name="King R."/>
        </authorList>
    </citation>
    <scope>NUCLEOTIDE SEQUENCE</scope>
</reference>
<feature type="domain" description="DM" evidence="7">
    <location>
        <begin position="18"/>
        <end position="65"/>
    </location>
</feature>
<dbReference type="EMBL" id="OU895879">
    <property type="protein sequence ID" value="CAG9806429.1"/>
    <property type="molecule type" value="Genomic_DNA"/>
</dbReference>
<dbReference type="GO" id="GO:0006355">
    <property type="term" value="P:regulation of DNA-templated transcription"/>
    <property type="evidence" value="ECO:0007669"/>
    <property type="project" value="InterPro"/>
</dbReference>
<evidence type="ECO:0000256" key="6">
    <source>
        <dbReference type="SAM" id="MobiDB-lite"/>
    </source>
</evidence>
<keyword evidence="9" id="KW-1185">Reference proteome</keyword>
<dbReference type="Pfam" id="PF00751">
    <property type="entry name" value="DM"/>
    <property type="match status" value="1"/>
</dbReference>
<evidence type="ECO:0000256" key="2">
    <source>
        <dbReference type="ARBA" id="ARBA00022833"/>
    </source>
</evidence>
<evidence type="ECO:0000256" key="4">
    <source>
        <dbReference type="ARBA" id="ARBA00023242"/>
    </source>
</evidence>
<dbReference type="GO" id="GO:0046872">
    <property type="term" value="F:metal ion binding"/>
    <property type="evidence" value="ECO:0007669"/>
    <property type="project" value="UniProtKB-KW"/>
</dbReference>
<keyword evidence="4 5" id="KW-0539">Nucleus</keyword>
<evidence type="ECO:0000256" key="1">
    <source>
        <dbReference type="ARBA" id="ARBA00022723"/>
    </source>
</evidence>
<organism evidence="8 9">
    <name type="scientific">Chironomus riparius</name>
    <dbReference type="NCBI Taxonomy" id="315576"/>
    <lineage>
        <taxon>Eukaryota</taxon>
        <taxon>Metazoa</taxon>
        <taxon>Ecdysozoa</taxon>
        <taxon>Arthropoda</taxon>
        <taxon>Hexapoda</taxon>
        <taxon>Insecta</taxon>
        <taxon>Pterygota</taxon>
        <taxon>Neoptera</taxon>
        <taxon>Endopterygota</taxon>
        <taxon>Diptera</taxon>
        <taxon>Nematocera</taxon>
        <taxon>Chironomoidea</taxon>
        <taxon>Chironomidae</taxon>
        <taxon>Chironominae</taxon>
        <taxon>Chironomus</taxon>
    </lineage>
</organism>
<evidence type="ECO:0000256" key="3">
    <source>
        <dbReference type="ARBA" id="ARBA00023125"/>
    </source>
</evidence>
<keyword evidence="1 5" id="KW-0479">Metal-binding</keyword>
<feature type="DNA-binding region" description="DM" evidence="5">
    <location>
        <begin position="18"/>
        <end position="65"/>
    </location>
</feature>
<dbReference type="PROSITE" id="PS40000">
    <property type="entry name" value="DM_1"/>
    <property type="match status" value="1"/>
</dbReference>
<feature type="region of interest" description="Disordered" evidence="6">
    <location>
        <begin position="53"/>
        <end position="88"/>
    </location>
</feature>
<evidence type="ECO:0000256" key="5">
    <source>
        <dbReference type="PROSITE-ProRule" id="PRU00070"/>
    </source>
</evidence>
<dbReference type="Proteomes" id="UP001153620">
    <property type="component" value="Chromosome 3"/>
</dbReference>
<accession>A0A9N9RZC3</accession>
<dbReference type="GO" id="GO:0005634">
    <property type="term" value="C:nucleus"/>
    <property type="evidence" value="ECO:0007669"/>
    <property type="project" value="UniProtKB-SubCell"/>
</dbReference>
<dbReference type="PROSITE" id="PS50809">
    <property type="entry name" value="DM_2"/>
    <property type="match status" value="1"/>
</dbReference>
<reference evidence="8" key="2">
    <citation type="submission" date="2022-10" db="EMBL/GenBank/DDBJ databases">
        <authorList>
            <consortium name="ENA_rothamsted_submissions"/>
            <consortium name="culmorum"/>
            <person name="King R."/>
        </authorList>
    </citation>
    <scope>NUCLEOTIDE SEQUENCE</scope>
</reference>
<proteinExistence type="predicted"/>
<feature type="compositionally biased region" description="Polar residues" evidence="6">
    <location>
        <begin position="66"/>
        <end position="88"/>
    </location>
</feature>
<keyword evidence="3 5" id="KW-0238">DNA-binding</keyword>
<comment type="subcellular location">
    <subcellularLocation>
        <location evidence="5">Nucleus</location>
    </subcellularLocation>
</comment>